<evidence type="ECO:0000256" key="2">
    <source>
        <dbReference type="SAM" id="SignalP"/>
    </source>
</evidence>
<dbReference type="Proteomes" id="UP000198717">
    <property type="component" value="Unassembled WGS sequence"/>
</dbReference>
<feature type="signal peptide" evidence="2">
    <location>
        <begin position="1"/>
        <end position="22"/>
    </location>
</feature>
<dbReference type="NCBIfam" id="TIGR03382">
    <property type="entry name" value="GC_trans_RRR"/>
    <property type="match status" value="1"/>
</dbReference>
<dbReference type="RefSeq" id="WP_090493156.1">
    <property type="nucleotide sequence ID" value="NZ_BJVY01000040.1"/>
</dbReference>
<feature type="region of interest" description="Disordered" evidence="1">
    <location>
        <begin position="378"/>
        <end position="504"/>
    </location>
</feature>
<feature type="compositionally biased region" description="Gly residues" evidence="1">
    <location>
        <begin position="441"/>
        <end position="465"/>
    </location>
</feature>
<evidence type="ECO:0000313" key="5">
    <source>
        <dbReference type="Proteomes" id="UP000198717"/>
    </source>
</evidence>
<keyword evidence="5" id="KW-1185">Reference proteome</keyword>
<dbReference type="EMBL" id="BJVY01000040">
    <property type="protein sequence ID" value="GEL73907.1"/>
    <property type="molecule type" value="Genomic_DNA"/>
</dbReference>
<dbReference type="NCBIfam" id="TIGR04566">
    <property type="entry name" value="myxo_TraA_Nterm"/>
    <property type="match status" value="1"/>
</dbReference>
<keyword evidence="2" id="KW-0732">Signal</keyword>
<gene>
    <name evidence="3" type="ORF">MVI01_56910</name>
    <name evidence="4" type="ORF">SAMN04488504_113103</name>
</gene>
<dbReference type="InterPro" id="IPR017756">
    <property type="entry name" value="TM_Gly-Cys-Arg_CS"/>
</dbReference>
<dbReference type="EMBL" id="FNAJ01000013">
    <property type="protein sequence ID" value="SDE85469.1"/>
    <property type="molecule type" value="Genomic_DNA"/>
</dbReference>
<reference evidence="3 6" key="2">
    <citation type="submission" date="2019-07" db="EMBL/GenBank/DDBJ databases">
        <title>Whole genome shotgun sequence of Myxococcus virescens NBRC 100334.</title>
        <authorList>
            <person name="Hosoyama A."/>
            <person name="Uohara A."/>
            <person name="Ohji S."/>
            <person name="Ichikawa N."/>
        </authorList>
    </citation>
    <scope>NUCLEOTIDE SEQUENCE [LARGE SCALE GENOMIC DNA]</scope>
    <source>
        <strain evidence="3 6">NBRC 100334</strain>
    </source>
</reference>
<evidence type="ECO:0000313" key="6">
    <source>
        <dbReference type="Proteomes" id="UP000321224"/>
    </source>
</evidence>
<organism evidence="3 6">
    <name type="scientific">Myxococcus virescens</name>
    <dbReference type="NCBI Taxonomy" id="83456"/>
    <lineage>
        <taxon>Bacteria</taxon>
        <taxon>Pseudomonadati</taxon>
        <taxon>Myxococcota</taxon>
        <taxon>Myxococcia</taxon>
        <taxon>Myxococcales</taxon>
        <taxon>Cystobacterineae</taxon>
        <taxon>Myxococcaceae</taxon>
        <taxon>Myxococcus</taxon>
    </lineage>
</organism>
<dbReference type="AlphaFoldDB" id="A0A511HK09"/>
<evidence type="ECO:0000313" key="4">
    <source>
        <dbReference type="EMBL" id="SDE85469.1"/>
    </source>
</evidence>
<feature type="compositionally biased region" description="Low complexity" evidence="1">
    <location>
        <begin position="390"/>
        <end position="440"/>
    </location>
</feature>
<protein>
    <submittedName>
        <fullName evidence="4">Outer membrane exchange protein TraA, N-terminal region</fullName>
    </submittedName>
</protein>
<reference evidence="4 5" key="1">
    <citation type="submission" date="2016-10" db="EMBL/GenBank/DDBJ databases">
        <authorList>
            <person name="Varghese N."/>
            <person name="Submissions S."/>
        </authorList>
    </citation>
    <scope>NUCLEOTIDE SEQUENCE [LARGE SCALE GENOMIC DNA]</scope>
    <source>
        <strain evidence="4 5">DSM 2260</strain>
    </source>
</reference>
<comment type="caution">
    <text evidence="3">The sequence shown here is derived from an EMBL/GenBank/DDBJ whole genome shotgun (WGS) entry which is preliminary data.</text>
</comment>
<evidence type="ECO:0000313" key="3">
    <source>
        <dbReference type="EMBL" id="GEL73907.1"/>
    </source>
</evidence>
<feature type="chain" id="PRO_5022969511" evidence="2">
    <location>
        <begin position="23"/>
        <end position="523"/>
    </location>
</feature>
<name>A0A511HK09_9BACT</name>
<accession>A0A511HK09</accession>
<sequence>MRLLRIFMLLLCGLSIPRTASAQAVMVSGPPVAPLPEATGAGLCVATSVSRNPAADFPQAQSTYIAGINAFMEANRGNRVTSVLRTPVDLSNNLNDGRTLSYGDFTGAVAGCPVGGCDFGYRDAVTSFATRLRGFIAVTSDMVDRPLHFGFYADDSVSLALFDRDQTSYPVIIRPPTLGVPTWRATNTVHFAQSGLYGVEVLHTNVGEHAALEMSVYDGVFTDFERAATMPPIINLATEGFVLVTPGMFHQMESGQPSFPAPTECAQCNRQFANAPGNGGCEAGYRCNAAALCAPCDSSLFCGDSCSPCGASTPYCVSQSEGFVCAQCQDANDCVAPDECHLPICTETGNCASTPVEDGTECTGGTCQQGECRPVDAGTPDAGEADAGEADAGAADAGPLDAGATDAGEADAGPLDAGATDAGEADAGPLDAGATDAGEADAGGPGEVDGGSHPGVDGGSTGTDGGNPTADSGVPAGDAGSVDGGSPEDPSEPESGCGCQGGPSALFPMALLALSLVVRRGRR</sequence>
<proteinExistence type="predicted"/>
<dbReference type="Proteomes" id="UP000321224">
    <property type="component" value="Unassembled WGS sequence"/>
</dbReference>
<dbReference type="InterPro" id="IPR030819">
    <property type="entry name" value="Myxo_TraA_N"/>
</dbReference>
<evidence type="ECO:0000256" key="1">
    <source>
        <dbReference type="SAM" id="MobiDB-lite"/>
    </source>
</evidence>